<comment type="caution">
    <text evidence="2">The sequence shown here is derived from an EMBL/GenBank/DDBJ whole genome shotgun (WGS) entry which is preliminary data.</text>
</comment>
<feature type="region of interest" description="Disordered" evidence="1">
    <location>
        <begin position="18"/>
        <end position="40"/>
    </location>
</feature>
<reference evidence="2 3" key="1">
    <citation type="submission" date="2021-06" db="EMBL/GenBank/DDBJ databases">
        <title>Caerostris darwini draft genome.</title>
        <authorList>
            <person name="Kono N."/>
            <person name="Arakawa K."/>
        </authorList>
    </citation>
    <scope>NUCLEOTIDE SEQUENCE [LARGE SCALE GENOMIC DNA]</scope>
</reference>
<proteinExistence type="predicted"/>
<sequence length="77" mass="8503">MRSSSNGPDTFLVQWKDQTLTNGQRSDKVTTTMQSPPPLQLDAPTGLSIFPKGQRTLFSVAWNPHKTSVPTGGWWTS</sequence>
<dbReference type="AlphaFoldDB" id="A0AAV4U7I7"/>
<evidence type="ECO:0000313" key="2">
    <source>
        <dbReference type="EMBL" id="GIY53660.1"/>
    </source>
</evidence>
<feature type="compositionally biased region" description="Polar residues" evidence="1">
    <location>
        <begin position="18"/>
        <end position="34"/>
    </location>
</feature>
<dbReference type="EMBL" id="BPLQ01010792">
    <property type="protein sequence ID" value="GIY53660.1"/>
    <property type="molecule type" value="Genomic_DNA"/>
</dbReference>
<protein>
    <submittedName>
        <fullName evidence="2">Uncharacterized protein</fullName>
    </submittedName>
</protein>
<organism evidence="2 3">
    <name type="scientific">Caerostris darwini</name>
    <dbReference type="NCBI Taxonomy" id="1538125"/>
    <lineage>
        <taxon>Eukaryota</taxon>
        <taxon>Metazoa</taxon>
        <taxon>Ecdysozoa</taxon>
        <taxon>Arthropoda</taxon>
        <taxon>Chelicerata</taxon>
        <taxon>Arachnida</taxon>
        <taxon>Araneae</taxon>
        <taxon>Araneomorphae</taxon>
        <taxon>Entelegynae</taxon>
        <taxon>Araneoidea</taxon>
        <taxon>Araneidae</taxon>
        <taxon>Caerostris</taxon>
    </lineage>
</organism>
<evidence type="ECO:0000313" key="3">
    <source>
        <dbReference type="Proteomes" id="UP001054837"/>
    </source>
</evidence>
<dbReference type="Proteomes" id="UP001054837">
    <property type="component" value="Unassembled WGS sequence"/>
</dbReference>
<evidence type="ECO:0000256" key="1">
    <source>
        <dbReference type="SAM" id="MobiDB-lite"/>
    </source>
</evidence>
<gene>
    <name evidence="2" type="ORF">CDAR_215271</name>
</gene>
<accession>A0AAV4U7I7</accession>
<keyword evidence="3" id="KW-1185">Reference proteome</keyword>
<name>A0AAV4U7I7_9ARAC</name>